<dbReference type="SUPFAM" id="SSF53474">
    <property type="entry name" value="alpha/beta-Hydrolases"/>
    <property type="match status" value="1"/>
</dbReference>
<feature type="domain" description="AB hydrolase-1" evidence="1">
    <location>
        <begin position="36"/>
        <end position="154"/>
    </location>
</feature>
<proteinExistence type="predicted"/>
<keyword evidence="3" id="KW-1185">Reference proteome</keyword>
<evidence type="ECO:0000259" key="1">
    <source>
        <dbReference type="Pfam" id="PF00561"/>
    </source>
</evidence>
<dbReference type="Proteomes" id="UP000298246">
    <property type="component" value="Unassembled WGS sequence"/>
</dbReference>
<dbReference type="PANTHER" id="PTHR43265">
    <property type="entry name" value="ESTERASE ESTD"/>
    <property type="match status" value="1"/>
</dbReference>
<dbReference type="RefSeq" id="WP_134748996.1">
    <property type="nucleotide sequence ID" value="NZ_MYFO02000001.1"/>
</dbReference>
<keyword evidence="2" id="KW-0378">Hydrolase</keyword>
<dbReference type="GO" id="GO:0052689">
    <property type="term" value="F:carboxylic ester hydrolase activity"/>
    <property type="evidence" value="ECO:0007669"/>
    <property type="project" value="TreeGrafter"/>
</dbReference>
<gene>
    <name evidence="2" type="ORF">B5M42_01670</name>
</gene>
<dbReference type="PANTHER" id="PTHR43265:SF1">
    <property type="entry name" value="ESTERASE ESTD"/>
    <property type="match status" value="1"/>
</dbReference>
<sequence>MEHTITIQSDSAELAATLHYPPVEVGKPDRDCQRWPLVIICHGFIGSRIGVDRLFVKAARALAGQGFLVLRFDYGGCGESTGEYGAGGLDSLIEQTRRVIDYALTIDCVDLSRVTLLGHSLGGATAVLTAARDSRVKSLVLWSAVAYPHSDIVRIVGKSEYERLPVGGTIDHSGYELSSRFFDSLARHQPLDQLRKFKGDVLVLHGTADSIIPVDYAPLYQTMFWQRREGGCDLELIFQADHTYSNHTHTTSLIGKTADWLQALERRKRDWNDWTI</sequence>
<dbReference type="Pfam" id="PF00561">
    <property type="entry name" value="Abhydrolase_1"/>
    <property type="match status" value="1"/>
</dbReference>
<organism evidence="2 3">
    <name type="scientific">Paenibacillus athensensis</name>
    <dbReference type="NCBI Taxonomy" id="1967502"/>
    <lineage>
        <taxon>Bacteria</taxon>
        <taxon>Bacillati</taxon>
        <taxon>Bacillota</taxon>
        <taxon>Bacilli</taxon>
        <taxon>Bacillales</taxon>
        <taxon>Paenibacillaceae</taxon>
        <taxon>Paenibacillus</taxon>
    </lineage>
</organism>
<dbReference type="OrthoDB" id="9780269at2"/>
<evidence type="ECO:0000313" key="2">
    <source>
        <dbReference type="EMBL" id="TFE91972.1"/>
    </source>
</evidence>
<protein>
    <submittedName>
        <fullName evidence="2">Alpha/beta hydrolase</fullName>
    </submittedName>
</protein>
<dbReference type="AlphaFoldDB" id="A0A4Y8QCJ8"/>
<dbReference type="Gene3D" id="3.40.50.1820">
    <property type="entry name" value="alpha/beta hydrolase"/>
    <property type="match status" value="1"/>
</dbReference>
<dbReference type="InterPro" id="IPR000073">
    <property type="entry name" value="AB_hydrolase_1"/>
</dbReference>
<evidence type="ECO:0000313" key="3">
    <source>
        <dbReference type="Proteomes" id="UP000298246"/>
    </source>
</evidence>
<name>A0A4Y8QCJ8_9BACL</name>
<dbReference type="InterPro" id="IPR053145">
    <property type="entry name" value="AB_hydrolase_Est10"/>
</dbReference>
<reference evidence="2 3" key="1">
    <citation type="submission" date="2017-03" db="EMBL/GenBank/DDBJ databases">
        <title>Isolation of Levoglucosan Utilizing Bacteria.</title>
        <authorList>
            <person name="Arya A.S."/>
        </authorList>
    </citation>
    <scope>NUCLEOTIDE SEQUENCE [LARGE SCALE GENOMIC DNA]</scope>
    <source>
        <strain evidence="2 3">MEC069</strain>
    </source>
</reference>
<dbReference type="EMBL" id="MYFO01000001">
    <property type="protein sequence ID" value="TFE91972.1"/>
    <property type="molecule type" value="Genomic_DNA"/>
</dbReference>
<comment type="caution">
    <text evidence="2">The sequence shown here is derived from an EMBL/GenBank/DDBJ whole genome shotgun (WGS) entry which is preliminary data.</text>
</comment>
<accession>A0A4Y8QCJ8</accession>
<dbReference type="InterPro" id="IPR029058">
    <property type="entry name" value="AB_hydrolase_fold"/>
</dbReference>